<feature type="compositionally biased region" description="Gly residues" evidence="1">
    <location>
        <begin position="166"/>
        <end position="184"/>
    </location>
</feature>
<dbReference type="AlphaFoldDB" id="A0A7S0SAE9"/>
<name>A0A7S0SAE9_9CHLO</name>
<feature type="region of interest" description="Disordered" evidence="1">
    <location>
        <begin position="219"/>
        <end position="254"/>
    </location>
</feature>
<dbReference type="EMBL" id="HBFC01005563">
    <property type="protein sequence ID" value="CAD8700439.1"/>
    <property type="molecule type" value="Transcribed_RNA"/>
</dbReference>
<evidence type="ECO:0000256" key="1">
    <source>
        <dbReference type="SAM" id="MobiDB-lite"/>
    </source>
</evidence>
<feature type="region of interest" description="Disordered" evidence="1">
    <location>
        <begin position="161"/>
        <end position="184"/>
    </location>
</feature>
<reference evidence="2" key="1">
    <citation type="submission" date="2021-01" db="EMBL/GenBank/DDBJ databases">
        <authorList>
            <person name="Corre E."/>
            <person name="Pelletier E."/>
            <person name="Niang G."/>
            <person name="Scheremetjew M."/>
            <person name="Finn R."/>
            <person name="Kale V."/>
            <person name="Holt S."/>
            <person name="Cochrane G."/>
            <person name="Meng A."/>
            <person name="Brown T."/>
            <person name="Cohen L."/>
        </authorList>
    </citation>
    <scope>NUCLEOTIDE SEQUENCE</scope>
    <source>
        <strain evidence="2">SL-175</strain>
    </source>
</reference>
<proteinExistence type="predicted"/>
<organism evidence="2">
    <name type="scientific">Mantoniella antarctica</name>
    <dbReference type="NCBI Taxonomy" id="81844"/>
    <lineage>
        <taxon>Eukaryota</taxon>
        <taxon>Viridiplantae</taxon>
        <taxon>Chlorophyta</taxon>
        <taxon>Mamiellophyceae</taxon>
        <taxon>Mamiellales</taxon>
        <taxon>Mamiellaceae</taxon>
        <taxon>Mantoniella</taxon>
    </lineage>
</organism>
<protein>
    <submittedName>
        <fullName evidence="2">Uncharacterized protein</fullName>
    </submittedName>
</protein>
<gene>
    <name evidence="2" type="ORF">MANT1106_LOCUS3121</name>
</gene>
<accession>A0A7S0SAE9</accession>
<sequence>MSRFESDSRPYRLGVMSTSGFEINPEVSNMSSVRYLETSVPVARAIQRAQLAVEVGSNSPRFEFGLRFPALTGAGEDPRHPVAVHSVAKTSAPGPGQYEVVNPEVTKMATSPRTQWGDRGVWADVDHVELTKQKLGAYGRYTTAGARRALAEMSMSRAQSHVMSRGAGGSSAGKNGGSVASGGSGYLSRDVSRMSSRSSQLFTDPTQLATLAAASVVGGAEGASRPDGDGTRRHAGAAGETRRQSNPTRLAHPGDTVYNLPPLNHGPAGVFAPTCSAAANRLFIQCLTPAKRFAATPSTKHRPLSDYPDPGMRQRYAHTGQSVRADTISESMRKTKHVVHFQVPDAGSTEDKRGPVKVYREVVLKPHRTGPVKRDLHVRL</sequence>
<evidence type="ECO:0000313" key="2">
    <source>
        <dbReference type="EMBL" id="CAD8700439.1"/>
    </source>
</evidence>